<dbReference type="Proteomes" id="UP000326921">
    <property type="component" value="Chromosome"/>
</dbReference>
<dbReference type="InterPro" id="IPR034660">
    <property type="entry name" value="DinB/YfiT-like"/>
</dbReference>
<sequence>MEINQHISRAISEVFDQVLKQLQDLDEHRLNQQPADGGWSIGQTVEHILRSSSGIPDQKVQVFNRAYDEQVPALKQLFLDLNSKYQSDSFFLPKQEHYEINDLKNRIIANKTKLIVDIKDKDLTLLCMDREFPQLGYLTRFEWLMGICTHTQRHVYQIERIRKEVVA</sequence>
<dbReference type="Pfam" id="PF12867">
    <property type="entry name" value="DinB_2"/>
    <property type="match status" value="1"/>
</dbReference>
<dbReference type="SUPFAM" id="SSF109854">
    <property type="entry name" value="DinB/YfiT-like putative metalloenzymes"/>
    <property type="match status" value="1"/>
</dbReference>
<protein>
    <submittedName>
        <fullName evidence="2">DinB family protein</fullName>
    </submittedName>
</protein>
<name>A0A5Q0QGR0_9SPHI</name>
<dbReference type="EMBL" id="CP045652">
    <property type="protein sequence ID" value="QGA26862.1"/>
    <property type="molecule type" value="Genomic_DNA"/>
</dbReference>
<evidence type="ECO:0000313" key="2">
    <source>
        <dbReference type="EMBL" id="QGA26862.1"/>
    </source>
</evidence>
<evidence type="ECO:0000313" key="3">
    <source>
        <dbReference type="Proteomes" id="UP000326921"/>
    </source>
</evidence>
<dbReference type="AlphaFoldDB" id="A0A5Q0QGR0"/>
<dbReference type="InterPro" id="IPR024775">
    <property type="entry name" value="DinB-like"/>
</dbReference>
<accession>A0A5Q0QGR0</accession>
<proteinExistence type="predicted"/>
<evidence type="ECO:0000259" key="1">
    <source>
        <dbReference type="Pfam" id="PF12867"/>
    </source>
</evidence>
<organism evidence="2 3">
    <name type="scientific">Sphingobacterium zhuxiongii</name>
    <dbReference type="NCBI Taxonomy" id="2662364"/>
    <lineage>
        <taxon>Bacteria</taxon>
        <taxon>Pseudomonadati</taxon>
        <taxon>Bacteroidota</taxon>
        <taxon>Sphingobacteriia</taxon>
        <taxon>Sphingobacteriales</taxon>
        <taxon>Sphingobacteriaceae</taxon>
        <taxon>Sphingobacterium</taxon>
    </lineage>
</organism>
<feature type="domain" description="DinB-like" evidence="1">
    <location>
        <begin position="13"/>
        <end position="158"/>
    </location>
</feature>
<reference evidence="2 3" key="1">
    <citation type="submission" date="2019-10" db="EMBL/GenBank/DDBJ databases">
        <authorList>
            <person name="Dong K."/>
        </authorList>
    </citation>
    <scope>NUCLEOTIDE SEQUENCE [LARGE SCALE GENOMIC DNA]</scope>
    <source>
        <strain evidence="3">dk4302</strain>
    </source>
</reference>
<keyword evidence="3" id="KW-1185">Reference proteome</keyword>
<gene>
    <name evidence="2" type="ORF">GFH32_11260</name>
</gene>
<dbReference type="Gene3D" id="1.20.120.450">
    <property type="entry name" value="dinb family like domain"/>
    <property type="match status" value="1"/>
</dbReference>
<dbReference type="RefSeq" id="WP_153511708.1">
    <property type="nucleotide sequence ID" value="NZ_CP045652.1"/>
</dbReference>
<dbReference type="KEGG" id="sphe:GFH32_11260"/>